<evidence type="ECO:0000313" key="3">
    <source>
        <dbReference type="EMBL" id="EMP33602.1"/>
    </source>
</evidence>
<dbReference type="Pfam" id="PF15105">
    <property type="entry name" value="TMEM61"/>
    <property type="match status" value="1"/>
</dbReference>
<dbReference type="InterPro" id="IPR029181">
    <property type="entry name" value="Barttin"/>
</dbReference>
<dbReference type="Pfam" id="PF15462">
    <property type="entry name" value="Barttin"/>
    <property type="match status" value="1"/>
</dbReference>
<dbReference type="GO" id="GO:0006821">
    <property type="term" value="P:chloride transport"/>
    <property type="evidence" value="ECO:0007669"/>
    <property type="project" value="InterPro"/>
</dbReference>
<keyword evidence="2" id="KW-0472">Membrane</keyword>
<feature type="compositionally biased region" description="Low complexity" evidence="1">
    <location>
        <begin position="326"/>
        <end position="344"/>
    </location>
</feature>
<sequence length="451" mass="49578">MAASFRYGVTITGAILLVTGTLCFAWWSDGEVGPTSNNDAMAVPHGEAKVVPNSSSSNALLRSVSFFCCGIGGILLLFGLLWSVKANARGMSRHYQYHFSRDLHYFTVEPLDKRTCSWFLPVWFAMAEDKTFRYGLIVLGFFLVMIGMFIMSVDKPQVYITFCTLGVLTIAVGITWSMCQCYPKITFVPMETESEKFLSHKPAVSIENEIPEKSCSQTPYTSQEEANVYEKSLPSYEQIQRKAKGSVECLGIQTAPLLGDCELKTRGCPHPFVQAKAEVHRISESNGETCRDPVPQVVTATISSPSERSHSAAPLASFPEDTDLPSSEGSTSSSLFLGGSTSSLRNPLPPQGYTQKLRSELPCYEDFALIDSPLAERWHPSQEQTPALSQNYLSATASARQFALVSGSGSKAAESGERQSVEEEDNNMYYGLKEGPENLLIADDFIFEPET</sequence>
<evidence type="ECO:0000256" key="2">
    <source>
        <dbReference type="SAM" id="Phobius"/>
    </source>
</evidence>
<evidence type="ECO:0000313" key="4">
    <source>
        <dbReference type="Proteomes" id="UP000031443"/>
    </source>
</evidence>
<dbReference type="InterPro" id="IPR028164">
    <property type="entry name" value="TMEM61"/>
</dbReference>
<organism evidence="3 4">
    <name type="scientific">Chelonia mydas</name>
    <name type="common">Green sea-turtle</name>
    <name type="synonym">Chelonia agassizi</name>
    <dbReference type="NCBI Taxonomy" id="8469"/>
    <lineage>
        <taxon>Eukaryota</taxon>
        <taxon>Metazoa</taxon>
        <taxon>Chordata</taxon>
        <taxon>Craniata</taxon>
        <taxon>Vertebrata</taxon>
        <taxon>Euteleostomi</taxon>
        <taxon>Archelosauria</taxon>
        <taxon>Testudinata</taxon>
        <taxon>Testudines</taxon>
        <taxon>Cryptodira</taxon>
        <taxon>Durocryptodira</taxon>
        <taxon>Americhelydia</taxon>
        <taxon>Chelonioidea</taxon>
        <taxon>Cheloniidae</taxon>
        <taxon>Chelonia</taxon>
    </lineage>
</organism>
<feature type="transmembrane region" description="Helical" evidence="2">
    <location>
        <begin position="159"/>
        <end position="179"/>
    </location>
</feature>
<dbReference type="Proteomes" id="UP000031443">
    <property type="component" value="Unassembled WGS sequence"/>
</dbReference>
<dbReference type="EMBL" id="KB535465">
    <property type="protein sequence ID" value="EMP33602.1"/>
    <property type="molecule type" value="Genomic_DNA"/>
</dbReference>
<keyword evidence="2" id="KW-1133">Transmembrane helix</keyword>
<feature type="region of interest" description="Disordered" evidence="1">
    <location>
        <begin position="302"/>
        <end position="354"/>
    </location>
</feature>
<dbReference type="GO" id="GO:0017081">
    <property type="term" value="F:chloride channel regulator activity"/>
    <property type="evidence" value="ECO:0007669"/>
    <property type="project" value="TreeGrafter"/>
</dbReference>
<accession>M7BZQ0</accession>
<feature type="transmembrane region" description="Helical" evidence="2">
    <location>
        <begin position="7"/>
        <end position="27"/>
    </location>
</feature>
<protein>
    <submittedName>
        <fullName evidence="3">Barttin</fullName>
    </submittedName>
</protein>
<feature type="transmembrane region" description="Helical" evidence="2">
    <location>
        <begin position="134"/>
        <end position="153"/>
    </location>
</feature>
<evidence type="ECO:0000256" key="1">
    <source>
        <dbReference type="SAM" id="MobiDB-lite"/>
    </source>
</evidence>
<dbReference type="GO" id="GO:0016323">
    <property type="term" value="C:basolateral plasma membrane"/>
    <property type="evidence" value="ECO:0007669"/>
    <property type="project" value="TreeGrafter"/>
</dbReference>
<dbReference type="STRING" id="8469.M7BZQ0"/>
<gene>
    <name evidence="3" type="ORF">UY3_09313</name>
</gene>
<keyword evidence="4" id="KW-1185">Reference proteome</keyword>
<keyword evidence="2" id="KW-0812">Transmembrane</keyword>
<dbReference type="PANTHER" id="PTHR28399">
    <property type="entry name" value="BARTTIN"/>
    <property type="match status" value="1"/>
</dbReference>
<dbReference type="PANTHER" id="PTHR28399:SF1">
    <property type="entry name" value="BARTTIN"/>
    <property type="match status" value="1"/>
</dbReference>
<reference evidence="4" key="1">
    <citation type="journal article" date="2013" name="Nat. Genet.">
        <title>The draft genomes of soft-shell turtle and green sea turtle yield insights into the development and evolution of the turtle-specific body plan.</title>
        <authorList>
            <person name="Wang Z."/>
            <person name="Pascual-Anaya J."/>
            <person name="Zadissa A."/>
            <person name="Li W."/>
            <person name="Niimura Y."/>
            <person name="Huang Z."/>
            <person name="Li C."/>
            <person name="White S."/>
            <person name="Xiong Z."/>
            <person name="Fang D."/>
            <person name="Wang B."/>
            <person name="Ming Y."/>
            <person name="Chen Y."/>
            <person name="Zheng Y."/>
            <person name="Kuraku S."/>
            <person name="Pignatelli M."/>
            <person name="Herrero J."/>
            <person name="Beal K."/>
            <person name="Nozawa M."/>
            <person name="Li Q."/>
            <person name="Wang J."/>
            <person name="Zhang H."/>
            <person name="Yu L."/>
            <person name="Shigenobu S."/>
            <person name="Wang J."/>
            <person name="Liu J."/>
            <person name="Flicek P."/>
            <person name="Searle S."/>
            <person name="Wang J."/>
            <person name="Kuratani S."/>
            <person name="Yin Y."/>
            <person name="Aken B."/>
            <person name="Zhang G."/>
            <person name="Irie N."/>
        </authorList>
    </citation>
    <scope>NUCLEOTIDE SEQUENCE [LARGE SCALE GENOMIC DNA]</scope>
</reference>
<name>M7BZQ0_CHEMY</name>
<dbReference type="AlphaFoldDB" id="M7BZQ0"/>
<dbReference type="eggNOG" id="ENOG502S3DP">
    <property type="taxonomic scope" value="Eukaryota"/>
</dbReference>
<proteinExistence type="predicted"/>
<feature type="transmembrane region" description="Helical" evidence="2">
    <location>
        <begin position="64"/>
        <end position="84"/>
    </location>
</feature>